<feature type="region of interest" description="Disordered" evidence="1">
    <location>
        <begin position="1"/>
        <end position="62"/>
    </location>
</feature>
<accession>A0A8J4A064</accession>
<gene>
    <name evidence="2" type="ORF">Voc01_076830</name>
</gene>
<feature type="compositionally biased region" description="Polar residues" evidence="1">
    <location>
        <begin position="1"/>
        <end position="11"/>
    </location>
</feature>
<evidence type="ECO:0000313" key="2">
    <source>
        <dbReference type="EMBL" id="GIJ72766.1"/>
    </source>
</evidence>
<sequence length="119" mass="12759">MPNRFGTTPSVPASRGRDKASGRQPIGNCWSVESDGGGQLPDHRAGNQGGRRRQVEQRCPGGARVQVVKDPEWDGGVLALGIRRSMGLVGEDGFCPRSVGEIPCPRDLGGWVCRLPCHK</sequence>
<keyword evidence="3" id="KW-1185">Reference proteome</keyword>
<dbReference type="EMBL" id="BOPH01000105">
    <property type="protein sequence ID" value="GIJ72766.1"/>
    <property type="molecule type" value="Genomic_DNA"/>
</dbReference>
<dbReference type="AlphaFoldDB" id="A0A8J4A064"/>
<proteinExistence type="predicted"/>
<comment type="caution">
    <text evidence="2">The sequence shown here is derived from an EMBL/GenBank/DDBJ whole genome shotgun (WGS) entry which is preliminary data.</text>
</comment>
<evidence type="ECO:0000313" key="3">
    <source>
        <dbReference type="Proteomes" id="UP000635606"/>
    </source>
</evidence>
<evidence type="ECO:0000256" key="1">
    <source>
        <dbReference type="SAM" id="MobiDB-lite"/>
    </source>
</evidence>
<dbReference type="Proteomes" id="UP000635606">
    <property type="component" value="Unassembled WGS sequence"/>
</dbReference>
<protein>
    <submittedName>
        <fullName evidence="2">Uncharacterized protein</fullName>
    </submittedName>
</protein>
<organism evidence="2 3">
    <name type="scientific">Virgisporangium ochraceum</name>
    <dbReference type="NCBI Taxonomy" id="65505"/>
    <lineage>
        <taxon>Bacteria</taxon>
        <taxon>Bacillati</taxon>
        <taxon>Actinomycetota</taxon>
        <taxon>Actinomycetes</taxon>
        <taxon>Micromonosporales</taxon>
        <taxon>Micromonosporaceae</taxon>
        <taxon>Virgisporangium</taxon>
    </lineage>
</organism>
<name>A0A8J4A064_9ACTN</name>
<reference evidence="2" key="1">
    <citation type="submission" date="2021-01" db="EMBL/GenBank/DDBJ databases">
        <title>Whole genome shotgun sequence of Virgisporangium ochraceum NBRC 16418.</title>
        <authorList>
            <person name="Komaki H."/>
            <person name="Tamura T."/>
        </authorList>
    </citation>
    <scope>NUCLEOTIDE SEQUENCE</scope>
    <source>
        <strain evidence="2">NBRC 16418</strain>
    </source>
</reference>